<dbReference type="SMART" id="SM00499">
    <property type="entry name" value="AAI"/>
    <property type="match status" value="1"/>
</dbReference>
<reference evidence="11 12" key="1">
    <citation type="submission" date="2024-02" db="EMBL/GenBank/DDBJ databases">
        <authorList>
            <person name="Vignale AGUSTIN F."/>
            <person name="Sosa J E."/>
            <person name="Modenutti C."/>
        </authorList>
    </citation>
    <scope>NUCLEOTIDE SEQUENCE [LARGE SCALE GENOMIC DNA]</scope>
</reference>
<comment type="subcellular location">
    <subcellularLocation>
        <location evidence="1">Cell membrane</location>
        <topology evidence="1">Lipid-anchor</topology>
        <topology evidence="1">GPI-anchor</topology>
    </subcellularLocation>
</comment>
<dbReference type="InterPro" id="IPR036312">
    <property type="entry name" value="Bifun_inhib/LTP/seed_sf"/>
</dbReference>
<evidence type="ECO:0000256" key="9">
    <source>
        <dbReference type="SAM" id="Phobius"/>
    </source>
</evidence>
<evidence type="ECO:0000259" key="10">
    <source>
        <dbReference type="SMART" id="SM00499"/>
    </source>
</evidence>
<evidence type="ECO:0000256" key="7">
    <source>
        <dbReference type="ARBA" id="ARBA00023180"/>
    </source>
</evidence>
<evidence type="ECO:0000256" key="2">
    <source>
        <dbReference type="ARBA" id="ARBA00009748"/>
    </source>
</evidence>
<sequence length="201" mass="22586">MLYLTLKRCTFIYLVPLVNFCSLKQAKYTPVTEPSYPKNKHTMASSPSLLSFSITFLLLLTWFPYKTLPQNPGNSPSGPTVAGCGTSLLPLVPCAPFVQGSVPSPAQQCCDNLKQFYNQQPNCLCFLLNNTALRSFPINRTLALQLPLLCNLQVDISACSGVYEPQNFFLFSFSGQFLSMSLFYNYTCQKRYDCEGYRKES</sequence>
<evidence type="ECO:0000256" key="3">
    <source>
        <dbReference type="ARBA" id="ARBA00022475"/>
    </source>
</evidence>
<keyword evidence="4" id="KW-0336">GPI-anchor</keyword>
<gene>
    <name evidence="11" type="ORF">ILEXP_LOCUS15675</name>
</gene>
<dbReference type="InterPro" id="IPR043325">
    <property type="entry name" value="LTSS"/>
</dbReference>
<evidence type="ECO:0000313" key="11">
    <source>
        <dbReference type="EMBL" id="CAK9147735.1"/>
    </source>
</evidence>
<organism evidence="11 12">
    <name type="scientific">Ilex paraguariensis</name>
    <name type="common">yerba mate</name>
    <dbReference type="NCBI Taxonomy" id="185542"/>
    <lineage>
        <taxon>Eukaryota</taxon>
        <taxon>Viridiplantae</taxon>
        <taxon>Streptophyta</taxon>
        <taxon>Embryophyta</taxon>
        <taxon>Tracheophyta</taxon>
        <taxon>Spermatophyta</taxon>
        <taxon>Magnoliopsida</taxon>
        <taxon>eudicotyledons</taxon>
        <taxon>Gunneridae</taxon>
        <taxon>Pentapetalae</taxon>
        <taxon>asterids</taxon>
        <taxon>campanulids</taxon>
        <taxon>Aquifoliales</taxon>
        <taxon>Aquifoliaceae</taxon>
        <taxon>Ilex</taxon>
    </lineage>
</organism>
<proteinExistence type="inferred from homology"/>
<keyword evidence="9" id="KW-1133">Transmembrane helix</keyword>
<evidence type="ECO:0000256" key="6">
    <source>
        <dbReference type="ARBA" id="ARBA00023157"/>
    </source>
</evidence>
<feature type="transmembrane region" description="Helical" evidence="9">
    <location>
        <begin position="48"/>
        <end position="65"/>
    </location>
</feature>
<dbReference type="EMBL" id="CAUOFW020001724">
    <property type="protein sequence ID" value="CAK9147735.1"/>
    <property type="molecule type" value="Genomic_DNA"/>
</dbReference>
<keyword evidence="9" id="KW-0812">Transmembrane</keyword>
<dbReference type="SUPFAM" id="SSF47699">
    <property type="entry name" value="Bifunctional inhibitor/lipid-transfer protein/seed storage 2S albumin"/>
    <property type="match status" value="1"/>
</dbReference>
<evidence type="ECO:0000256" key="5">
    <source>
        <dbReference type="ARBA" id="ARBA00022729"/>
    </source>
</evidence>
<keyword evidence="3" id="KW-1003">Cell membrane</keyword>
<evidence type="ECO:0000256" key="8">
    <source>
        <dbReference type="ARBA" id="ARBA00023288"/>
    </source>
</evidence>
<keyword evidence="8" id="KW-0449">Lipoprotein</keyword>
<dbReference type="AlphaFoldDB" id="A0ABC8RVY9"/>
<dbReference type="GO" id="GO:0098552">
    <property type="term" value="C:side of membrane"/>
    <property type="evidence" value="ECO:0007669"/>
    <property type="project" value="UniProtKB-KW"/>
</dbReference>
<evidence type="ECO:0000313" key="12">
    <source>
        <dbReference type="Proteomes" id="UP001642360"/>
    </source>
</evidence>
<keyword evidence="5" id="KW-0732">Signal</keyword>
<keyword evidence="6" id="KW-1015">Disulfide bond</keyword>
<name>A0ABC8RVY9_9AQUA</name>
<keyword evidence="9" id="KW-0472">Membrane</keyword>
<comment type="similarity">
    <text evidence="2">Belongs to the plant LTP family.</text>
</comment>
<keyword evidence="7" id="KW-0325">Glycoprotein</keyword>
<protein>
    <recommendedName>
        <fullName evidence="10">Bifunctional inhibitor/plant lipid transfer protein/seed storage helical domain-containing protein</fullName>
    </recommendedName>
</protein>
<dbReference type="GO" id="GO:0005886">
    <property type="term" value="C:plasma membrane"/>
    <property type="evidence" value="ECO:0007669"/>
    <property type="project" value="UniProtKB-SubCell"/>
</dbReference>
<accession>A0ABC8RVY9</accession>
<comment type="caution">
    <text evidence="11">The sequence shown here is derived from an EMBL/GenBank/DDBJ whole genome shotgun (WGS) entry which is preliminary data.</text>
</comment>
<dbReference type="Pfam" id="PF14368">
    <property type="entry name" value="LTP_2"/>
    <property type="match status" value="1"/>
</dbReference>
<dbReference type="InterPro" id="IPR016140">
    <property type="entry name" value="Bifunc_inhib/LTP/seed_store"/>
</dbReference>
<evidence type="ECO:0000256" key="1">
    <source>
        <dbReference type="ARBA" id="ARBA00004609"/>
    </source>
</evidence>
<keyword evidence="12" id="KW-1185">Reference proteome</keyword>
<feature type="domain" description="Bifunctional inhibitor/plant lipid transfer protein/seed storage helical" evidence="10">
    <location>
        <begin position="84"/>
        <end position="159"/>
    </location>
</feature>
<dbReference type="Gene3D" id="1.10.110.10">
    <property type="entry name" value="Plant lipid-transfer and hydrophobic proteins"/>
    <property type="match status" value="1"/>
</dbReference>
<dbReference type="PANTHER" id="PTHR33044">
    <property type="entry name" value="BIFUNCTIONAL INHIBITOR/LIPID-TRANSFER PROTEIN/SEED STORAGE 2S ALBUMIN SUPERFAMILY PROTEIN-RELATED"/>
    <property type="match status" value="1"/>
</dbReference>
<evidence type="ECO:0000256" key="4">
    <source>
        <dbReference type="ARBA" id="ARBA00022622"/>
    </source>
</evidence>
<dbReference type="Proteomes" id="UP001642360">
    <property type="component" value="Unassembled WGS sequence"/>
</dbReference>
<dbReference type="CDD" id="cd00010">
    <property type="entry name" value="AAI_LTSS"/>
    <property type="match status" value="1"/>
</dbReference>